<accession>A0A6A7AXT7</accession>
<dbReference type="EMBL" id="MU006320">
    <property type="protein sequence ID" value="KAF2848091.1"/>
    <property type="molecule type" value="Genomic_DNA"/>
</dbReference>
<gene>
    <name evidence="1" type="ORF">T440DRAFT_176647</name>
</gene>
<name>A0A6A7AXT7_9PLEO</name>
<dbReference type="AlphaFoldDB" id="A0A6A7AXT7"/>
<evidence type="ECO:0000313" key="1">
    <source>
        <dbReference type="EMBL" id="KAF2848091.1"/>
    </source>
</evidence>
<organism evidence="1 2">
    <name type="scientific">Plenodomus tracheiphilus IPT5</name>
    <dbReference type="NCBI Taxonomy" id="1408161"/>
    <lineage>
        <taxon>Eukaryota</taxon>
        <taxon>Fungi</taxon>
        <taxon>Dikarya</taxon>
        <taxon>Ascomycota</taxon>
        <taxon>Pezizomycotina</taxon>
        <taxon>Dothideomycetes</taxon>
        <taxon>Pleosporomycetidae</taxon>
        <taxon>Pleosporales</taxon>
        <taxon>Pleosporineae</taxon>
        <taxon>Leptosphaeriaceae</taxon>
        <taxon>Plenodomus</taxon>
    </lineage>
</organism>
<dbReference type="Proteomes" id="UP000799423">
    <property type="component" value="Unassembled WGS sequence"/>
</dbReference>
<reference evidence="1" key="1">
    <citation type="submission" date="2020-01" db="EMBL/GenBank/DDBJ databases">
        <authorList>
            <consortium name="DOE Joint Genome Institute"/>
            <person name="Haridas S."/>
            <person name="Albert R."/>
            <person name="Binder M."/>
            <person name="Bloem J."/>
            <person name="Labutti K."/>
            <person name="Salamov A."/>
            <person name="Andreopoulos B."/>
            <person name="Baker S.E."/>
            <person name="Barry K."/>
            <person name="Bills G."/>
            <person name="Bluhm B.H."/>
            <person name="Cannon C."/>
            <person name="Castanera R."/>
            <person name="Culley D.E."/>
            <person name="Daum C."/>
            <person name="Ezra D."/>
            <person name="Gonzalez J.B."/>
            <person name="Henrissat B."/>
            <person name="Kuo A."/>
            <person name="Liang C."/>
            <person name="Lipzen A."/>
            <person name="Lutzoni F."/>
            <person name="Magnuson J."/>
            <person name="Mondo S."/>
            <person name="Nolan M."/>
            <person name="Ohm R."/>
            <person name="Pangilinan J."/>
            <person name="Park H.-J."/>
            <person name="Ramirez L."/>
            <person name="Alfaro M."/>
            <person name="Sun H."/>
            <person name="Tritt A."/>
            <person name="Yoshinaga Y."/>
            <person name="Zwiers L.-H."/>
            <person name="Turgeon B.G."/>
            <person name="Goodwin S.B."/>
            <person name="Spatafora J.W."/>
            <person name="Crous P.W."/>
            <person name="Grigoriev I.V."/>
        </authorList>
    </citation>
    <scope>NUCLEOTIDE SEQUENCE</scope>
    <source>
        <strain evidence="1">IPT5</strain>
    </source>
</reference>
<evidence type="ECO:0000313" key="2">
    <source>
        <dbReference type="Proteomes" id="UP000799423"/>
    </source>
</evidence>
<proteinExistence type="predicted"/>
<keyword evidence="2" id="KW-1185">Reference proteome</keyword>
<sequence>MTAIQGAIGEMVGCTILNKANKHFSVMVRQESTSLLFTLFLPLPALQNSNKLPPSPCLQLHYLPCFDSTSIDPVSLVIFFSTVEDHYRWLVHNRACVRSLVNSFLTQTPSRHFLTLPQRILETLFPRLLNTQLSLIFFSISMQPQIHSLYNAKYTTFPPNSQNCSGSGNSMTRLRCNAVLDTLLLHAFIHSKLFSSRSTCNMRHATCNIKPVQPYSKYGFHSFRTHYRIRAW</sequence>
<protein>
    <submittedName>
        <fullName evidence="1">Uncharacterized protein</fullName>
    </submittedName>
</protein>